<dbReference type="Gene3D" id="1.10.10.10">
    <property type="entry name" value="Winged helix-like DNA-binding domain superfamily/Winged helix DNA-binding domain"/>
    <property type="match status" value="1"/>
</dbReference>
<organism evidence="5 6">
    <name type="scientific">Paenibacillus donghaensis</name>
    <dbReference type="NCBI Taxonomy" id="414771"/>
    <lineage>
        <taxon>Bacteria</taxon>
        <taxon>Bacillati</taxon>
        <taxon>Bacillota</taxon>
        <taxon>Bacilli</taxon>
        <taxon>Bacillales</taxon>
        <taxon>Paenibacillaceae</taxon>
        <taxon>Paenibacillus</taxon>
    </lineage>
</organism>
<comment type="similarity">
    <text evidence="1">Belongs to the BlaI transcriptional regulatory family.</text>
</comment>
<keyword evidence="3" id="KW-0238">DNA-binding</keyword>
<dbReference type="Pfam" id="PF03965">
    <property type="entry name" value="Penicillinase_R"/>
    <property type="match status" value="1"/>
</dbReference>
<keyword evidence="6" id="KW-1185">Reference proteome</keyword>
<dbReference type="RefSeq" id="WP_087918769.1">
    <property type="nucleotide sequence ID" value="NZ_CP021780.1"/>
</dbReference>
<evidence type="ECO:0000256" key="2">
    <source>
        <dbReference type="ARBA" id="ARBA00023015"/>
    </source>
</evidence>
<dbReference type="InterPro" id="IPR005650">
    <property type="entry name" value="BlaI_family"/>
</dbReference>
<keyword evidence="2" id="KW-0805">Transcription regulation</keyword>
<evidence type="ECO:0000313" key="6">
    <source>
        <dbReference type="Proteomes" id="UP000249890"/>
    </source>
</evidence>
<dbReference type="AlphaFoldDB" id="A0A2Z2KUN2"/>
<dbReference type="GO" id="GO:0003677">
    <property type="term" value="F:DNA binding"/>
    <property type="evidence" value="ECO:0007669"/>
    <property type="project" value="UniProtKB-KW"/>
</dbReference>
<dbReference type="PIRSF" id="PIRSF019455">
    <property type="entry name" value="CopR_AtkY"/>
    <property type="match status" value="1"/>
</dbReference>
<name>A0A2Z2KUN2_9BACL</name>
<dbReference type="Gene3D" id="1.10.4040.10">
    <property type="entry name" value="Penicillinase repressor domain"/>
    <property type="match status" value="1"/>
</dbReference>
<dbReference type="InterPro" id="IPR036390">
    <property type="entry name" value="WH_DNA-bd_sf"/>
</dbReference>
<dbReference type="OrthoDB" id="1849040at2"/>
<sequence length="129" mass="15197">MNASPHITEAECEVMKLLWEKEPLSANEIIIKLKQQMQWSDQTIKTFLNRLHNKKAIRFEKSGRNYIYYPLVSHDEYLQTENRSFLDRVYNGAVGLMCAKFLQEEQLSEKDIEELQQLLENKKKGDSST</sequence>
<keyword evidence="4" id="KW-0804">Transcription</keyword>
<dbReference type="Proteomes" id="UP000249890">
    <property type="component" value="Chromosome"/>
</dbReference>
<reference evidence="5 6" key="1">
    <citation type="submission" date="2017-06" db="EMBL/GenBank/DDBJ databases">
        <title>Complete genome sequence of Paenibacillus donghaensis KCTC 13049T isolated from East Sea sediment, South Korea.</title>
        <authorList>
            <person name="Jung B.K."/>
            <person name="Hong S.-J."/>
            <person name="Shin J.-H."/>
        </authorList>
    </citation>
    <scope>NUCLEOTIDE SEQUENCE [LARGE SCALE GENOMIC DNA]</scope>
    <source>
        <strain evidence="5 6">KCTC 13049</strain>
    </source>
</reference>
<dbReference type="SUPFAM" id="SSF46785">
    <property type="entry name" value="Winged helix' DNA-binding domain"/>
    <property type="match status" value="1"/>
</dbReference>
<gene>
    <name evidence="5" type="ORF">B9T62_31005</name>
</gene>
<evidence type="ECO:0000256" key="4">
    <source>
        <dbReference type="ARBA" id="ARBA00023163"/>
    </source>
</evidence>
<dbReference type="GO" id="GO:0045892">
    <property type="term" value="P:negative regulation of DNA-templated transcription"/>
    <property type="evidence" value="ECO:0007669"/>
    <property type="project" value="InterPro"/>
</dbReference>
<dbReference type="EMBL" id="CP021780">
    <property type="protein sequence ID" value="ASA24801.1"/>
    <property type="molecule type" value="Genomic_DNA"/>
</dbReference>
<accession>A0A2Z2KUN2</accession>
<evidence type="ECO:0000256" key="3">
    <source>
        <dbReference type="ARBA" id="ARBA00023125"/>
    </source>
</evidence>
<proteinExistence type="inferred from homology"/>
<dbReference type="InterPro" id="IPR036388">
    <property type="entry name" value="WH-like_DNA-bd_sf"/>
</dbReference>
<evidence type="ECO:0000256" key="1">
    <source>
        <dbReference type="ARBA" id="ARBA00011046"/>
    </source>
</evidence>
<evidence type="ECO:0000313" key="5">
    <source>
        <dbReference type="EMBL" id="ASA24801.1"/>
    </source>
</evidence>
<dbReference type="KEGG" id="pdh:B9T62_31005"/>
<protein>
    <submittedName>
        <fullName evidence="5">Transcriptional regulator</fullName>
    </submittedName>
</protein>